<feature type="binding site" evidence="13">
    <location>
        <position position="243"/>
    </location>
    <ligand>
        <name>S-adenosyl-L-methionine</name>
        <dbReference type="ChEBI" id="CHEBI:59789"/>
    </ligand>
</feature>
<proteinExistence type="inferred from homology"/>
<organism evidence="18 19">
    <name type="scientific">Pygocentrus nattereri</name>
    <name type="common">Red-bellied piranha</name>
    <dbReference type="NCBI Taxonomy" id="42514"/>
    <lineage>
        <taxon>Eukaryota</taxon>
        <taxon>Metazoa</taxon>
        <taxon>Chordata</taxon>
        <taxon>Craniata</taxon>
        <taxon>Vertebrata</taxon>
        <taxon>Euteleostomi</taxon>
        <taxon>Actinopterygii</taxon>
        <taxon>Neopterygii</taxon>
        <taxon>Teleostei</taxon>
        <taxon>Ostariophysi</taxon>
        <taxon>Characiformes</taxon>
        <taxon>Characoidei</taxon>
        <taxon>Pygocentrus</taxon>
    </lineage>
</organism>
<evidence type="ECO:0000256" key="14">
    <source>
        <dbReference type="RuleBase" id="RU362106"/>
    </source>
</evidence>
<keyword evidence="5 13" id="KW-0949">S-adenosyl-L-methionine</keyword>
<keyword evidence="8" id="KW-0805">Transcription regulation</keyword>
<evidence type="ECO:0000256" key="10">
    <source>
        <dbReference type="ARBA" id="ARBA00023163"/>
    </source>
</evidence>
<comment type="catalytic activity">
    <reaction evidence="11">
        <text>adenosine in rRNA + S-adenosyl-L-methionine = N(6)-methyladenosine in rRNA + S-adenosyl-L-homocysteine + H(+)</text>
        <dbReference type="Rhea" id="RHEA:58728"/>
        <dbReference type="Rhea" id="RHEA-COMP:15198"/>
        <dbReference type="Rhea" id="RHEA-COMP:15199"/>
        <dbReference type="ChEBI" id="CHEBI:15378"/>
        <dbReference type="ChEBI" id="CHEBI:57856"/>
        <dbReference type="ChEBI" id="CHEBI:59789"/>
        <dbReference type="ChEBI" id="CHEBI:74411"/>
        <dbReference type="ChEBI" id="CHEBI:74449"/>
    </reaction>
</comment>
<keyword evidence="16" id="KW-1133">Transmembrane helix</keyword>
<dbReference type="EC" id="2.1.1.-" evidence="14"/>
<sequence>MCVCVCVCVCVYVYMYIVLCILSSQNHKQYFISIEMMMMMIIIIIIVSFLVAGKGFHDDKCFGSFYFVTPTVASPESDAVSARLDRGSQQTAVCTRTERQTHAERPSPSSPSPVRSAGDHHQDLQLSMALCGGCRFLVLAVRSMHVSARSTPALAQAVRVFSSSSRVCSLDSFSMGQMKVPAGGVKTERTCPSVGSAQRNLSAVAVSLQGQRRPLCRYDLLDLGEVEENTRKALACKHLRRFIIDPSLAKLVAEHLSQDIEDGKAVIFECNPGPGVLTRTLLNCGAQRVVALESDKAFLPDLQALENNLDGQLEVVHCDFFKLDPIGHGSMKPPAMYSEKLFTDLGISEVPWTADVPVKVVGIFSQRNERNMLWKLVYALFERLSIFRYGRVELIMFISEKNYSKLVAQPGNNKSYQAVSALFQMSCNIELLHQEPWSSFVTTSRNGGLSIPKSTVVPNDHLCLVRITPRADLFTPTVTPFNSSTLVVMVKQCLAKRRGKLIDKLNSWSPGIGQDLLAQIGLSEDVLTGQVYPDQYKHLFELMEKSEQFTQSWLYSEVLENTKNTGCGS</sequence>
<dbReference type="Ensembl" id="ENSPNAT00000069220.1">
    <property type="protein sequence ID" value="ENSPNAP00000060102.1"/>
    <property type="gene ID" value="ENSPNAG00000006270.2"/>
</dbReference>
<evidence type="ECO:0000256" key="4">
    <source>
        <dbReference type="ARBA" id="ARBA00022679"/>
    </source>
</evidence>
<dbReference type="GO" id="GO:0006391">
    <property type="term" value="P:transcription initiation at mitochondrial promoter"/>
    <property type="evidence" value="ECO:0007669"/>
    <property type="project" value="TreeGrafter"/>
</dbReference>
<evidence type="ECO:0000313" key="18">
    <source>
        <dbReference type="Ensembl" id="ENSPNAP00000060102.1"/>
    </source>
</evidence>
<dbReference type="GO" id="GO:0000179">
    <property type="term" value="F:rRNA (adenine-N6,N6-)-dimethyltransferase activity"/>
    <property type="evidence" value="ECO:0007669"/>
    <property type="project" value="UniProtKB-UniRule"/>
</dbReference>
<evidence type="ECO:0000256" key="3">
    <source>
        <dbReference type="ARBA" id="ARBA00022603"/>
    </source>
</evidence>
<reference evidence="18" key="3">
    <citation type="submission" date="2025-09" db="UniProtKB">
        <authorList>
            <consortium name="Ensembl"/>
        </authorList>
    </citation>
    <scope>IDENTIFICATION</scope>
</reference>
<dbReference type="CDD" id="cd02440">
    <property type="entry name" value="AdoMet_MTases"/>
    <property type="match status" value="1"/>
</dbReference>
<comment type="similarity">
    <text evidence="13 14">Belongs to the class I-like SAM-binding methyltransferase superfamily. rRNA adenine N(6)-methyltransferase family.</text>
</comment>
<accession>A0AAR2KCD4</accession>
<keyword evidence="7" id="KW-0809">Transit peptide</keyword>
<keyword evidence="19" id="KW-1185">Reference proteome</keyword>
<comment type="caution">
    <text evidence="13">Lacks conserved residue(s) required for the propagation of feature annotation.</text>
</comment>
<feature type="binding site" evidence="13">
    <location>
        <position position="293"/>
    </location>
    <ligand>
        <name>S-adenosyl-L-methionine</name>
        <dbReference type="ChEBI" id="CHEBI:59789"/>
    </ligand>
</feature>
<dbReference type="GO" id="GO:0034246">
    <property type="term" value="F:mitochondrial transcription factor activity"/>
    <property type="evidence" value="ECO:0007669"/>
    <property type="project" value="TreeGrafter"/>
</dbReference>
<dbReference type="FunFam" id="3.40.50.150:FF:000209">
    <property type="entry name" value="rRNA adenine N(6)-methyltransferase"/>
    <property type="match status" value="1"/>
</dbReference>
<keyword evidence="9" id="KW-0496">Mitochondrion</keyword>
<keyword evidence="16" id="KW-0812">Transmembrane</keyword>
<dbReference type="AlphaFoldDB" id="A0AAR2KCD4"/>
<keyword evidence="3 13" id="KW-0489">Methyltransferase</keyword>
<dbReference type="InterPro" id="IPR020598">
    <property type="entry name" value="rRNA_Ade_methylase_Trfase_N"/>
</dbReference>
<evidence type="ECO:0000259" key="17">
    <source>
        <dbReference type="SMART" id="SM00650"/>
    </source>
</evidence>
<evidence type="ECO:0000256" key="15">
    <source>
        <dbReference type="SAM" id="MobiDB-lite"/>
    </source>
</evidence>
<evidence type="ECO:0000256" key="7">
    <source>
        <dbReference type="ARBA" id="ARBA00022946"/>
    </source>
</evidence>
<evidence type="ECO:0000256" key="16">
    <source>
        <dbReference type="SAM" id="Phobius"/>
    </source>
</evidence>
<evidence type="ECO:0000256" key="2">
    <source>
        <dbReference type="ARBA" id="ARBA00022552"/>
    </source>
</evidence>
<keyword evidence="2 14" id="KW-0698">rRNA processing</keyword>
<dbReference type="SMART" id="SM00650">
    <property type="entry name" value="rADc"/>
    <property type="match status" value="1"/>
</dbReference>
<feature type="compositionally biased region" description="Basic and acidic residues" evidence="15">
    <location>
        <begin position="96"/>
        <end position="105"/>
    </location>
</feature>
<dbReference type="PANTHER" id="PTHR11727">
    <property type="entry name" value="DIMETHYLADENOSINE TRANSFERASE"/>
    <property type="match status" value="1"/>
</dbReference>
<keyword evidence="16" id="KW-0472">Membrane</keyword>
<feature type="binding site" evidence="13">
    <location>
        <position position="319"/>
    </location>
    <ligand>
        <name>S-adenosyl-L-methionine</name>
        <dbReference type="ChEBI" id="CHEBI:59789"/>
    </ligand>
</feature>
<keyword evidence="10" id="KW-0804">Transcription</keyword>
<evidence type="ECO:0000256" key="6">
    <source>
        <dbReference type="ARBA" id="ARBA00022884"/>
    </source>
</evidence>
<keyword evidence="4 13" id="KW-0808">Transferase</keyword>
<comment type="subunit">
    <text evidence="12">Homodimer. Component of the mitochondrial transcription initiation complex, composed at least of TFB2M, TFAM and POLRMT. In this complex TFAM recruits POLRMT to the promoter whereas TFB2M induces structural changes in POLRMT to enable promoter opening and trapping of the DNA non-template strand. Interacts with mitochondrial RNA polymerase POLRMT. Interacts with TFAM.</text>
</comment>
<dbReference type="Gene3D" id="3.40.50.150">
    <property type="entry name" value="Vaccinia Virus protein VP39"/>
    <property type="match status" value="1"/>
</dbReference>
<dbReference type="InterPro" id="IPR029063">
    <property type="entry name" value="SAM-dependent_MTases_sf"/>
</dbReference>
<keyword evidence="6 13" id="KW-0694">RNA-binding</keyword>
<dbReference type="GO" id="GO:0005759">
    <property type="term" value="C:mitochondrial matrix"/>
    <property type="evidence" value="ECO:0007669"/>
    <property type="project" value="TreeGrafter"/>
</dbReference>
<dbReference type="Pfam" id="PF00398">
    <property type="entry name" value="RrnaAD"/>
    <property type="match status" value="1"/>
</dbReference>
<evidence type="ECO:0000313" key="19">
    <source>
        <dbReference type="Proteomes" id="UP001501920"/>
    </source>
</evidence>
<evidence type="ECO:0000256" key="1">
    <source>
        <dbReference type="ARBA" id="ARBA00004173"/>
    </source>
</evidence>
<dbReference type="PANTHER" id="PTHR11727:SF13">
    <property type="entry name" value="DIMETHYLADENOSINE TRANSFERASE 2, MITOCHONDRIAL"/>
    <property type="match status" value="1"/>
</dbReference>
<dbReference type="GeneTree" id="ENSGT00950000183142"/>
<feature type="transmembrane region" description="Helical" evidence="16">
    <location>
        <begin position="30"/>
        <end position="52"/>
    </location>
</feature>
<comment type="subcellular location">
    <subcellularLocation>
        <location evidence="1">Mitochondrion</location>
    </subcellularLocation>
</comment>
<dbReference type="SUPFAM" id="SSF53335">
    <property type="entry name" value="S-adenosyl-L-methionine-dependent methyltransferases"/>
    <property type="match status" value="1"/>
</dbReference>
<feature type="region of interest" description="Disordered" evidence="15">
    <location>
        <begin position="82"/>
        <end position="119"/>
    </location>
</feature>
<dbReference type="PROSITE" id="PS51689">
    <property type="entry name" value="SAM_RNA_A_N6_MT"/>
    <property type="match status" value="1"/>
</dbReference>
<evidence type="ECO:0000256" key="8">
    <source>
        <dbReference type="ARBA" id="ARBA00023015"/>
    </source>
</evidence>
<reference evidence="18" key="2">
    <citation type="submission" date="2025-08" db="UniProtKB">
        <authorList>
            <consortium name="Ensembl"/>
        </authorList>
    </citation>
    <scope>IDENTIFICATION</scope>
</reference>
<evidence type="ECO:0000256" key="9">
    <source>
        <dbReference type="ARBA" id="ARBA00023128"/>
    </source>
</evidence>
<protein>
    <recommendedName>
        <fullName evidence="14">rRNA adenine N(6)-methyltransferase</fullName>
        <ecNumber evidence="14">2.1.1.-</ecNumber>
    </recommendedName>
</protein>
<evidence type="ECO:0000256" key="13">
    <source>
        <dbReference type="PROSITE-ProRule" id="PRU01026"/>
    </source>
</evidence>
<feature type="domain" description="Ribosomal RNA adenine methylase transferase N-terminal" evidence="17">
    <location>
        <begin position="248"/>
        <end position="471"/>
    </location>
</feature>
<evidence type="ECO:0000256" key="11">
    <source>
        <dbReference type="ARBA" id="ARBA00052995"/>
    </source>
</evidence>
<reference evidence="18 19" key="1">
    <citation type="submission" date="2020-10" db="EMBL/GenBank/DDBJ databases">
        <title>Pygocentrus nattereri (red-bellied piranha) genome, fPygNat1, primary haplotype.</title>
        <authorList>
            <person name="Myers G."/>
            <person name="Meyer A."/>
            <person name="Karagic N."/>
            <person name="Pippel M."/>
            <person name="Winkler S."/>
            <person name="Tracey A."/>
            <person name="Wood J."/>
            <person name="Formenti G."/>
            <person name="Howe K."/>
            <person name="Fedrigo O."/>
            <person name="Jarvis E.D."/>
        </authorList>
    </citation>
    <scope>NUCLEOTIDE SEQUENCE [LARGE SCALE GENOMIC DNA]</scope>
</reference>
<evidence type="ECO:0000256" key="12">
    <source>
        <dbReference type="ARBA" id="ARBA00062295"/>
    </source>
</evidence>
<dbReference type="GO" id="GO:0003723">
    <property type="term" value="F:RNA binding"/>
    <property type="evidence" value="ECO:0007669"/>
    <property type="project" value="UniProtKB-UniRule"/>
</dbReference>
<dbReference type="InterPro" id="IPR001737">
    <property type="entry name" value="KsgA/Erm"/>
</dbReference>
<evidence type="ECO:0000256" key="5">
    <source>
        <dbReference type="ARBA" id="ARBA00022691"/>
    </source>
</evidence>
<dbReference type="Proteomes" id="UP001501920">
    <property type="component" value="Chromosome 10"/>
</dbReference>
<name>A0AAR2KCD4_PYGNA</name>